<comment type="similarity">
    <text evidence="1">Belongs to the universal ribosomal protein uS15 family.</text>
</comment>
<reference evidence="6" key="1">
    <citation type="journal article" date="2017" name="Nature">
        <title>The genome of Chenopodium quinoa.</title>
        <authorList>
            <person name="Jarvis D.E."/>
            <person name="Ho Y.S."/>
            <person name="Lightfoot D.J."/>
            <person name="Schmoeckel S.M."/>
            <person name="Li B."/>
            <person name="Borm T.J.A."/>
            <person name="Ohyanagi H."/>
            <person name="Mineta K."/>
            <person name="Michell C.T."/>
            <person name="Saber N."/>
            <person name="Kharbatia N.M."/>
            <person name="Rupper R.R."/>
            <person name="Sharp A.R."/>
            <person name="Dally N."/>
            <person name="Boughton B.A."/>
            <person name="Woo Y.H."/>
            <person name="Gao G."/>
            <person name="Schijlen E.G.W.M."/>
            <person name="Guo X."/>
            <person name="Momin A.A."/>
            <person name="Negrao S."/>
            <person name="Al-Babili S."/>
            <person name="Gehring C."/>
            <person name="Roessner U."/>
            <person name="Jung C."/>
            <person name="Murphy K."/>
            <person name="Arold S.T."/>
            <person name="Gojobori T."/>
            <person name="van der Linden C.G."/>
            <person name="van Loo E.N."/>
            <person name="Jellen E.N."/>
            <person name="Maughan P.J."/>
            <person name="Tester M."/>
        </authorList>
    </citation>
    <scope>NUCLEOTIDE SEQUENCE [LARGE SCALE GENOMIC DNA]</scope>
    <source>
        <strain evidence="6">cv. PI 614886</strain>
    </source>
</reference>
<dbReference type="Proteomes" id="UP000596660">
    <property type="component" value="Unplaced"/>
</dbReference>
<dbReference type="SMART" id="SM01387">
    <property type="entry name" value="Ribosomal_S15"/>
    <property type="match status" value="1"/>
</dbReference>
<evidence type="ECO:0000256" key="1">
    <source>
        <dbReference type="ARBA" id="ARBA00008434"/>
    </source>
</evidence>
<dbReference type="GO" id="GO:0006412">
    <property type="term" value="P:translation"/>
    <property type="evidence" value="ECO:0007669"/>
    <property type="project" value="InterPro"/>
</dbReference>
<dbReference type="GO" id="GO:0005737">
    <property type="term" value="C:cytoplasm"/>
    <property type="evidence" value="ECO:0007669"/>
    <property type="project" value="UniProtKB-ARBA"/>
</dbReference>
<dbReference type="Gene3D" id="1.10.287.10">
    <property type="entry name" value="S15/NS1, RNA-binding"/>
    <property type="match status" value="1"/>
</dbReference>
<dbReference type="RefSeq" id="XP_021738457.1">
    <property type="nucleotide sequence ID" value="XM_021882765.1"/>
</dbReference>
<dbReference type="InterPro" id="IPR009068">
    <property type="entry name" value="uS15_NS1_RNA-bd_sf"/>
</dbReference>
<dbReference type="GeneID" id="110704957"/>
<dbReference type="OMA" id="GAPEYLM"/>
<keyword evidence="7" id="KW-1185">Reference proteome</keyword>
<evidence type="ECO:0000256" key="4">
    <source>
        <dbReference type="ARBA" id="ARBA00035250"/>
    </source>
</evidence>
<keyword evidence="2" id="KW-0689">Ribosomal protein</keyword>
<feature type="compositionally biased region" description="Polar residues" evidence="5">
    <location>
        <begin position="80"/>
        <end position="100"/>
    </location>
</feature>
<dbReference type="KEGG" id="cqi:110704957"/>
<dbReference type="AlphaFoldDB" id="A0A803LNS8"/>
<name>A0A803LNS8_CHEQI</name>
<dbReference type="GO" id="GO:0005840">
    <property type="term" value="C:ribosome"/>
    <property type="evidence" value="ECO:0007669"/>
    <property type="project" value="UniProtKB-KW"/>
</dbReference>
<organism evidence="6 7">
    <name type="scientific">Chenopodium quinoa</name>
    <name type="common">Quinoa</name>
    <dbReference type="NCBI Taxonomy" id="63459"/>
    <lineage>
        <taxon>Eukaryota</taxon>
        <taxon>Viridiplantae</taxon>
        <taxon>Streptophyta</taxon>
        <taxon>Embryophyta</taxon>
        <taxon>Tracheophyta</taxon>
        <taxon>Spermatophyta</taxon>
        <taxon>Magnoliopsida</taxon>
        <taxon>eudicotyledons</taxon>
        <taxon>Gunneridae</taxon>
        <taxon>Pentapetalae</taxon>
        <taxon>Caryophyllales</taxon>
        <taxon>Chenopodiaceae</taxon>
        <taxon>Chenopodioideae</taxon>
        <taxon>Atripliceae</taxon>
        <taxon>Chenopodium</taxon>
    </lineage>
</organism>
<dbReference type="InterPro" id="IPR000589">
    <property type="entry name" value="Ribosomal_uS15"/>
</dbReference>
<evidence type="ECO:0000256" key="3">
    <source>
        <dbReference type="ARBA" id="ARBA00023274"/>
    </source>
</evidence>
<dbReference type="PANTHER" id="PTHR47546:SF3">
    <property type="entry name" value="30S RIBOSOMAL PROTEIN S15, CHLOROPLASTIC"/>
    <property type="match status" value="1"/>
</dbReference>
<evidence type="ECO:0000256" key="2">
    <source>
        <dbReference type="ARBA" id="ARBA00022980"/>
    </source>
</evidence>
<reference evidence="6" key="2">
    <citation type="submission" date="2021-03" db="UniProtKB">
        <authorList>
            <consortium name="EnsemblPlants"/>
        </authorList>
    </citation>
    <scope>IDENTIFICATION</scope>
</reference>
<dbReference type="NCBIfam" id="TIGR00952">
    <property type="entry name" value="S15_bact"/>
    <property type="match status" value="1"/>
</dbReference>
<proteinExistence type="inferred from homology"/>
<accession>A0A803LNS8</accession>
<dbReference type="PANTHER" id="PTHR47546">
    <property type="entry name" value="S15/NS1, RNA-BINDING PROTEIN"/>
    <property type="match status" value="1"/>
</dbReference>
<dbReference type="OrthoDB" id="441444at2759"/>
<evidence type="ECO:0000313" key="6">
    <source>
        <dbReference type="EnsemblPlants" id="AUR62016607-RA:cds"/>
    </source>
</evidence>
<gene>
    <name evidence="6" type="primary">LOC110704957</name>
</gene>
<dbReference type="CDD" id="cd00353">
    <property type="entry name" value="Ribosomal_S15p_S13e"/>
    <property type="match status" value="1"/>
</dbReference>
<dbReference type="Gramene" id="AUR62016607-RA">
    <property type="protein sequence ID" value="AUR62016607-RA:cds"/>
    <property type="gene ID" value="AUR62016607"/>
</dbReference>
<sequence>MASLALHLKSHHHKPSQFLLKSTSSNLTFSLLFSSSSSSDDNNSGGGNPPDKPHPFSSYFDGIKSKLKHHEQHREQQQQSSGLKYSNIGVNPQGSLNPKNAASFDEIKKNLSEFRRRSTVPPLGFEQQQKQTMFQTGNAGNPNDNAGKNSVSLSFDTIRESLRKMKGTGVDGSNTSDKMSLNNYKQSLKMQPIMPGSGGGSGGVGGVGKVIGGSSEILPMAVFGKEMKEKEMKAGEAGDGKGDDEFGFELFDMYTHDELGKKLRELRPEVKGKNKDGEEESWFSISELGERLKKLKKEEENQSNQSGKYFAELRKSLSSLDNSSKDNRLKNAPIQSLGLLSPSNFTEYPPQEHLVEKYFHPDNMSAEEKLKLELKKVRDEFKMHESDCGSTRVQIAQLTTEILHLSAVLHKKDKHSRRGLQAKVQQRKKLLKYLRRTDWESYCFVLSKLGLRDNPDY</sequence>
<dbReference type="EnsemblPlants" id="AUR62016607-RA">
    <property type="protein sequence ID" value="AUR62016607-RA:cds"/>
    <property type="gene ID" value="AUR62016607"/>
</dbReference>
<evidence type="ECO:0000256" key="5">
    <source>
        <dbReference type="SAM" id="MobiDB-lite"/>
    </source>
</evidence>
<dbReference type="HAMAP" id="MF_01343_B">
    <property type="entry name" value="Ribosomal_uS15_B"/>
    <property type="match status" value="1"/>
</dbReference>
<dbReference type="InterPro" id="IPR005290">
    <property type="entry name" value="Ribosomal_uS15_bac-type"/>
</dbReference>
<evidence type="ECO:0000313" key="7">
    <source>
        <dbReference type="Proteomes" id="UP000596660"/>
    </source>
</evidence>
<keyword evidence="3" id="KW-0687">Ribonucleoprotein</keyword>
<protein>
    <recommendedName>
        <fullName evidence="4">Small ribosomal subunit protein uS15c</fullName>
    </recommendedName>
</protein>
<dbReference type="SUPFAM" id="SSF47060">
    <property type="entry name" value="S15/NS1 RNA-binding domain"/>
    <property type="match status" value="1"/>
</dbReference>
<dbReference type="Pfam" id="PF00312">
    <property type="entry name" value="Ribosomal_S15"/>
    <property type="match status" value="1"/>
</dbReference>
<feature type="region of interest" description="Disordered" evidence="5">
    <location>
        <begin position="35"/>
        <end position="100"/>
    </location>
</feature>
<dbReference type="GO" id="GO:0003735">
    <property type="term" value="F:structural constituent of ribosome"/>
    <property type="evidence" value="ECO:0007669"/>
    <property type="project" value="InterPro"/>
</dbReference>
<dbReference type="GO" id="GO:1990904">
    <property type="term" value="C:ribonucleoprotein complex"/>
    <property type="evidence" value="ECO:0007669"/>
    <property type="project" value="UniProtKB-KW"/>
</dbReference>